<accession>F2IAI4</accession>
<reference evidence="3" key="2">
    <citation type="submission" date="2011-02" db="EMBL/GenBank/DDBJ databases">
        <title>The complete genome of Fluviicola taffensis DSM 16823.</title>
        <authorList>
            <consortium name="US DOE Joint Genome Institute (JGI-PGF)"/>
            <person name="Lucas S."/>
            <person name="Copeland A."/>
            <person name="Lapidus A."/>
            <person name="Bruce D."/>
            <person name="Goodwin L."/>
            <person name="Pitluck S."/>
            <person name="Kyrpides N."/>
            <person name="Mavromatis K."/>
            <person name="Ivanova N."/>
            <person name="Mikhailova N."/>
            <person name="Pagani I."/>
            <person name="Chertkov O."/>
            <person name="Detter J.C."/>
            <person name="Han C."/>
            <person name="Tapia R."/>
            <person name="Land M."/>
            <person name="Hauser L."/>
            <person name="Markowitz V."/>
            <person name="Cheng J.-F."/>
            <person name="Hugenholtz P."/>
            <person name="Woyke T."/>
            <person name="Wu D."/>
            <person name="Tindall B."/>
            <person name="Pomrenke H.G."/>
            <person name="Brambilla E."/>
            <person name="Klenk H.-P."/>
            <person name="Eisen J.A."/>
        </authorList>
    </citation>
    <scope>NUCLEOTIDE SEQUENCE [LARGE SCALE GENOMIC DNA]</scope>
    <source>
        <strain evidence="3">DSM 16823 / RW262 / RW262</strain>
    </source>
</reference>
<organism evidence="2 3">
    <name type="scientific">Fluviicola taffensis (strain DSM 16823 / NCIMB 13979 / RW262)</name>
    <dbReference type="NCBI Taxonomy" id="755732"/>
    <lineage>
        <taxon>Bacteria</taxon>
        <taxon>Pseudomonadati</taxon>
        <taxon>Bacteroidota</taxon>
        <taxon>Flavobacteriia</taxon>
        <taxon>Flavobacteriales</taxon>
        <taxon>Crocinitomicaceae</taxon>
        <taxon>Fluviicola</taxon>
    </lineage>
</organism>
<evidence type="ECO:0000313" key="2">
    <source>
        <dbReference type="EMBL" id="AEA43120.1"/>
    </source>
</evidence>
<reference evidence="2 3" key="1">
    <citation type="journal article" date="2011" name="Stand. Genomic Sci.">
        <title>Complete genome sequence of the gliding freshwater bacterium Fluviicola taffensis type strain (RW262).</title>
        <authorList>
            <person name="Woyke T."/>
            <person name="Chertkov O."/>
            <person name="Lapidus A."/>
            <person name="Nolan M."/>
            <person name="Lucas S."/>
            <person name="Del Rio T.G."/>
            <person name="Tice H."/>
            <person name="Cheng J.F."/>
            <person name="Tapia R."/>
            <person name="Han C."/>
            <person name="Goodwin L."/>
            <person name="Pitluck S."/>
            <person name="Liolios K."/>
            <person name="Pagani I."/>
            <person name="Ivanova N."/>
            <person name="Huntemann M."/>
            <person name="Mavromatis K."/>
            <person name="Mikhailova N."/>
            <person name="Pati A."/>
            <person name="Chen A."/>
            <person name="Palaniappan K."/>
            <person name="Land M."/>
            <person name="Hauser L."/>
            <person name="Brambilla E.M."/>
            <person name="Rohde M."/>
            <person name="Mwirichia R."/>
            <person name="Sikorski J."/>
            <person name="Tindall B.J."/>
            <person name="Goker M."/>
            <person name="Bristow J."/>
            <person name="Eisen J.A."/>
            <person name="Markowitz V."/>
            <person name="Hugenholtz P."/>
            <person name="Klenk H.P."/>
            <person name="Kyrpides N.C."/>
        </authorList>
    </citation>
    <scope>NUCLEOTIDE SEQUENCE [LARGE SCALE GENOMIC DNA]</scope>
    <source>
        <strain evidence="3">DSM 16823 / RW262 / RW262</strain>
    </source>
</reference>
<proteinExistence type="predicted"/>
<dbReference type="eggNOG" id="COG3203">
    <property type="taxonomic scope" value="Bacteria"/>
</dbReference>
<gene>
    <name evidence="2" type="ordered locus">Fluta_1124</name>
</gene>
<dbReference type="EMBL" id="CP002542">
    <property type="protein sequence ID" value="AEA43120.1"/>
    <property type="molecule type" value="Genomic_DNA"/>
</dbReference>
<dbReference type="Proteomes" id="UP000007463">
    <property type="component" value="Chromosome"/>
</dbReference>
<keyword evidence="1" id="KW-0732">Signal</keyword>
<keyword evidence="3" id="KW-1185">Reference proteome</keyword>
<evidence type="ECO:0008006" key="4">
    <source>
        <dbReference type="Google" id="ProtNLM"/>
    </source>
</evidence>
<dbReference type="STRING" id="755732.Fluta_1124"/>
<feature type="chain" id="PRO_5003283237" description="Carboxypeptidase-like regulatory domain-containing protein" evidence="1">
    <location>
        <begin position="20"/>
        <end position="802"/>
    </location>
</feature>
<sequence precursor="true">MKYLLLSLLTLLSSSFLYAQQVQIQESASHSPIPFVKVYPKVGKPFLADLDGRFMNPAGNTQVTLKMTSFRDTTIEITGDMTVYMTEQASEIEEVVILPGVNPAERIMELAIENRKKNHPKSDVSFKCDNYSKVVFTINQDALAQISDTTKDTSLVDLRKFFDQQHIFLLESTSTKYFKPPFKEKEVISAYRISGFSDPMFSAFANELQSFNFYDNQFDILGKSYLNPLALGSIRRYLFILEDTTITAPGDTTYTIRFQPRRDKNFDGMKGKLYINTRGYAVEKVSAEPAITSEGGVQVKIIQEYELLEGKKWFPYKLSTEAAFPGLKMSSKLKDAYIVGKGNTYIDNVVLDADLKDQRFNAVFVETARDANKKDSTHWDSKRKYDLDSKDLRTYKVIDSISEKENLEGKLKMLQSLLQGKIPLGYVQIDLLRLLNFRDYEGFRLGAGLETSEKLSDRFQVGGYFAYGFKDKMWKYGGYGKVTLVPKYFLDFEARYQEDIIERGGTGLTYEPVISRLNTIYRDVYIRQMDKQRIGEIAFSGYVFPRMRFRLSGSYQRIAFTEGYSYQWSNASMGTVDRYDIAETSLELTWAIRDKVMSLGTKRISLGSKWPILTFKITKSIPGVTAAKIDYARITGGVQQIVPIRAVGKLTYVLMGTVVTGDSPLLLQQVGQGTGGMWKLSAANSFETMIASTYYSSRMAALFTRFDFKAIKTGKKWTRPQFAIHHALGYGNDEDKSRHSIVFQSLNNGYAEAGLLANSVIVLNGIGFGIGGFYHYAGGIISPKVENNITAKFSLTFHFLSR</sequence>
<evidence type="ECO:0000313" key="3">
    <source>
        <dbReference type="Proteomes" id="UP000007463"/>
    </source>
</evidence>
<name>F2IAI4_FLUTR</name>
<evidence type="ECO:0000256" key="1">
    <source>
        <dbReference type="SAM" id="SignalP"/>
    </source>
</evidence>
<dbReference type="HOGENOM" id="CLU_015931_1_0_10"/>
<dbReference type="InterPro" id="IPR043741">
    <property type="entry name" value="DUF5686"/>
</dbReference>
<dbReference type="Pfam" id="PF18939">
    <property type="entry name" value="DUF5686"/>
    <property type="match status" value="1"/>
</dbReference>
<feature type="signal peptide" evidence="1">
    <location>
        <begin position="1"/>
        <end position="19"/>
    </location>
</feature>
<dbReference type="OrthoDB" id="604691at2"/>
<dbReference type="KEGG" id="fte:Fluta_1124"/>
<dbReference type="AlphaFoldDB" id="F2IAI4"/>
<dbReference type="RefSeq" id="WP_013685892.1">
    <property type="nucleotide sequence ID" value="NC_015321.1"/>
</dbReference>
<protein>
    <recommendedName>
        <fullName evidence="4">Carboxypeptidase-like regulatory domain-containing protein</fullName>
    </recommendedName>
</protein>